<dbReference type="EMBL" id="NEVS01000004">
    <property type="protein sequence ID" value="OZI60587.1"/>
    <property type="molecule type" value="Genomic_DNA"/>
</dbReference>
<comment type="caution">
    <text evidence="6">The sequence shown here is derived from an EMBL/GenBank/DDBJ whole genome shotgun (WGS) entry which is preliminary data.</text>
</comment>
<dbReference type="InterPro" id="IPR001307">
    <property type="entry name" value="Thiosulphate_STrfase_CS"/>
</dbReference>
<dbReference type="PROSITE" id="PS00380">
    <property type="entry name" value="RHODANESE_1"/>
    <property type="match status" value="1"/>
</dbReference>
<dbReference type="CDD" id="cd01449">
    <property type="entry name" value="TST_Repeat_2"/>
    <property type="match status" value="1"/>
</dbReference>
<dbReference type="Proteomes" id="UP000215767">
    <property type="component" value="Unassembled WGS sequence"/>
</dbReference>
<organism evidence="6 7">
    <name type="scientific">Bordetella genomosp. 11</name>
    <dbReference type="NCBI Taxonomy" id="1416808"/>
    <lineage>
        <taxon>Bacteria</taxon>
        <taxon>Pseudomonadati</taxon>
        <taxon>Pseudomonadota</taxon>
        <taxon>Betaproteobacteria</taxon>
        <taxon>Burkholderiales</taxon>
        <taxon>Alcaligenaceae</taxon>
        <taxon>Bordetella</taxon>
    </lineage>
</organism>
<dbReference type="GO" id="GO:0004792">
    <property type="term" value="F:thiosulfate-cyanide sulfurtransferase activity"/>
    <property type="evidence" value="ECO:0007669"/>
    <property type="project" value="InterPro"/>
</dbReference>
<keyword evidence="7" id="KW-1185">Reference proteome</keyword>
<dbReference type="InterPro" id="IPR036873">
    <property type="entry name" value="Rhodanese-like_dom_sf"/>
</dbReference>
<evidence type="ECO:0000256" key="3">
    <source>
        <dbReference type="RuleBase" id="RU000507"/>
    </source>
</evidence>
<proteinExistence type="predicted"/>
<evidence type="ECO:0000256" key="4">
    <source>
        <dbReference type="SAM" id="MobiDB-lite"/>
    </source>
</evidence>
<dbReference type="PANTHER" id="PTHR11364">
    <property type="entry name" value="THIOSULFATE SULFERTANSFERASE"/>
    <property type="match status" value="1"/>
</dbReference>
<dbReference type="CDD" id="cd01448">
    <property type="entry name" value="TST_Repeat_1"/>
    <property type="match status" value="1"/>
</dbReference>
<name>A0A261UGD6_9BORD</name>
<dbReference type="PROSITE" id="PS50206">
    <property type="entry name" value="RHODANESE_3"/>
    <property type="match status" value="2"/>
</dbReference>
<evidence type="ECO:0000259" key="5">
    <source>
        <dbReference type="PROSITE" id="PS50206"/>
    </source>
</evidence>
<dbReference type="AlphaFoldDB" id="A0A261UGD6"/>
<dbReference type="PANTHER" id="PTHR11364:SF27">
    <property type="entry name" value="SULFURTRANSFERASE"/>
    <property type="match status" value="1"/>
</dbReference>
<evidence type="ECO:0000256" key="1">
    <source>
        <dbReference type="ARBA" id="ARBA00022679"/>
    </source>
</evidence>
<dbReference type="FunFam" id="3.40.250.10:FF:000001">
    <property type="entry name" value="Sulfurtransferase"/>
    <property type="match status" value="1"/>
</dbReference>
<dbReference type="Pfam" id="PF00581">
    <property type="entry name" value="Rhodanese"/>
    <property type="match status" value="2"/>
</dbReference>
<keyword evidence="1 3" id="KW-0808">Transferase</keyword>
<feature type="compositionally biased region" description="Basic and acidic residues" evidence="4">
    <location>
        <begin position="176"/>
        <end position="185"/>
    </location>
</feature>
<dbReference type="SMART" id="SM00450">
    <property type="entry name" value="RHOD"/>
    <property type="match status" value="2"/>
</dbReference>
<accession>A0A261UGD6</accession>
<keyword evidence="2" id="KW-0677">Repeat</keyword>
<dbReference type="OrthoDB" id="9781034at2"/>
<reference evidence="7" key="1">
    <citation type="submission" date="2017-05" db="EMBL/GenBank/DDBJ databases">
        <title>Complete and WGS of Bordetella genogroups.</title>
        <authorList>
            <person name="Spilker T."/>
            <person name="Lipuma J."/>
        </authorList>
    </citation>
    <scope>NUCLEOTIDE SEQUENCE [LARGE SCALE GENOMIC DNA]</scope>
    <source>
        <strain evidence="7">AU8856</strain>
    </source>
</reference>
<dbReference type="InterPro" id="IPR001763">
    <property type="entry name" value="Rhodanese-like_dom"/>
</dbReference>
<dbReference type="InterPro" id="IPR045078">
    <property type="entry name" value="TST/MPST-like"/>
</dbReference>
<feature type="domain" description="Rhodanese" evidence="5">
    <location>
        <begin position="15"/>
        <end position="132"/>
    </location>
</feature>
<evidence type="ECO:0000256" key="2">
    <source>
        <dbReference type="ARBA" id="ARBA00022737"/>
    </source>
</evidence>
<dbReference type="SUPFAM" id="SSF52821">
    <property type="entry name" value="Rhodanese/Cell cycle control phosphatase"/>
    <property type="match status" value="2"/>
</dbReference>
<gene>
    <name evidence="6" type="ORF">CAL28_14395</name>
</gene>
<feature type="region of interest" description="Disordered" evidence="4">
    <location>
        <begin position="172"/>
        <end position="193"/>
    </location>
</feature>
<dbReference type="Gene3D" id="3.40.250.10">
    <property type="entry name" value="Rhodanese-like domain"/>
    <property type="match status" value="2"/>
</dbReference>
<protein>
    <recommendedName>
        <fullName evidence="3">Sulfurtransferase</fullName>
    </recommendedName>
</protein>
<feature type="domain" description="Rhodanese" evidence="5">
    <location>
        <begin position="161"/>
        <end position="276"/>
    </location>
</feature>
<sequence length="279" mass="28931">MPDIVDTRWLAEYLGTPGLRIIDASWSMAATVPSPRDGYLQGHIPGAVFLDLDAAADPAGGLPHTLAPAAHFGAVAGGLGIGRDDAVVVYDRAGMHTSPRAWWLFKAYGHGQVAVLDGGLPKWRADGGTVEGGEVVLAPCPYAADAPWAHARTQADVLAATRQGVQIVDARSPGRYRGDEPEPRPGLRGGHIPGSCNLPYTRLLDAGDGTLLDAAGLRAVFDQAGIDTRRPVICTCGSGVTACVIRLALARLGAVSASVYDGSWTEWGSTPGLPVATGP</sequence>
<dbReference type="PROSITE" id="PS00683">
    <property type="entry name" value="RHODANESE_2"/>
    <property type="match status" value="1"/>
</dbReference>
<evidence type="ECO:0000313" key="7">
    <source>
        <dbReference type="Proteomes" id="UP000215767"/>
    </source>
</evidence>
<evidence type="ECO:0000313" key="6">
    <source>
        <dbReference type="EMBL" id="OZI60587.1"/>
    </source>
</evidence>